<dbReference type="EMBL" id="WVUH01000023">
    <property type="protein sequence ID" value="MBO4205383.1"/>
    <property type="molecule type" value="Genomic_DNA"/>
</dbReference>
<feature type="region of interest" description="Disordered" evidence="1">
    <location>
        <begin position="1"/>
        <end position="25"/>
    </location>
</feature>
<evidence type="ECO:0000256" key="1">
    <source>
        <dbReference type="SAM" id="MobiDB-lite"/>
    </source>
</evidence>
<dbReference type="RefSeq" id="WP_208811564.1">
    <property type="nucleotide sequence ID" value="NZ_WVUH01000023.1"/>
</dbReference>
<sequence>MSENHRPAGTANGTEGTSPTEEHPAGALWVQSTVAFGIRAAALASLAVPVGLVAGGFLGAGGDVQQVAMTTCCPTIPTLTL</sequence>
<dbReference type="Proteomes" id="UP000823521">
    <property type="component" value="Unassembled WGS sequence"/>
</dbReference>
<accession>A0ABS3VLS9</accession>
<evidence type="ECO:0000313" key="3">
    <source>
        <dbReference type="Proteomes" id="UP000823521"/>
    </source>
</evidence>
<evidence type="ECO:0000313" key="2">
    <source>
        <dbReference type="EMBL" id="MBO4205383.1"/>
    </source>
</evidence>
<reference evidence="2 3" key="1">
    <citation type="submission" date="2019-12" db="EMBL/GenBank/DDBJ databases">
        <title>Whole genome sequencing of endophytic Actinobacterium Micromonospora sp. MPMI6T.</title>
        <authorList>
            <person name="Evv R."/>
            <person name="Podile A.R."/>
        </authorList>
    </citation>
    <scope>NUCLEOTIDE SEQUENCE [LARGE SCALE GENOMIC DNA]</scope>
    <source>
        <strain evidence="2 3">MPMI6</strain>
    </source>
</reference>
<comment type="caution">
    <text evidence="2">The sequence shown here is derived from an EMBL/GenBank/DDBJ whole genome shotgun (WGS) entry which is preliminary data.</text>
</comment>
<name>A0ABS3VLS9_MICEH</name>
<keyword evidence="3" id="KW-1185">Reference proteome</keyword>
<proteinExistence type="predicted"/>
<protein>
    <submittedName>
        <fullName evidence="2">Uncharacterized protein</fullName>
    </submittedName>
</protein>
<organism evidence="2 3">
    <name type="scientific">Micromonospora echinofusca</name>
    <dbReference type="NCBI Taxonomy" id="47858"/>
    <lineage>
        <taxon>Bacteria</taxon>
        <taxon>Bacillati</taxon>
        <taxon>Actinomycetota</taxon>
        <taxon>Actinomycetes</taxon>
        <taxon>Micromonosporales</taxon>
        <taxon>Micromonosporaceae</taxon>
        <taxon>Micromonospora</taxon>
    </lineage>
</organism>
<gene>
    <name evidence="2" type="ORF">GSF22_05080</name>
</gene>